<dbReference type="Proteomes" id="UP000178168">
    <property type="component" value="Unassembled WGS sequence"/>
</dbReference>
<gene>
    <name evidence="1" type="ORF">A2591_02390</name>
</gene>
<dbReference type="AlphaFoldDB" id="A0A1G2SMZ3"/>
<dbReference type="Gene3D" id="2.60.120.380">
    <property type="match status" value="1"/>
</dbReference>
<evidence type="ECO:0008006" key="3">
    <source>
        <dbReference type="Google" id="ProtNLM"/>
    </source>
</evidence>
<accession>A0A1G2SMZ3</accession>
<proteinExistence type="predicted"/>
<sequence>MTGLEQPPQTVQDGIITATLTWGPQPDVDLHAFEPNGFHVYYSARNGASGYLDLDDTSGYGPEHYYVSCATLEAGTYSIGVNYYSGSAPETAFVQIAAGTSVRSFSIPLAESVGTDGNTTPVPVANVVVGGDATVGYTFDIQGIATPQ</sequence>
<organism evidence="1 2">
    <name type="scientific">Candidatus Yonathbacteria bacterium RIFOXYD1_FULL_52_36</name>
    <dbReference type="NCBI Taxonomy" id="1802730"/>
    <lineage>
        <taxon>Bacteria</taxon>
        <taxon>Candidatus Yonathiibacteriota</taxon>
    </lineage>
</organism>
<dbReference type="EMBL" id="MHUZ01000011">
    <property type="protein sequence ID" value="OHA86009.1"/>
    <property type="molecule type" value="Genomic_DNA"/>
</dbReference>
<evidence type="ECO:0000313" key="2">
    <source>
        <dbReference type="Proteomes" id="UP000178168"/>
    </source>
</evidence>
<evidence type="ECO:0000313" key="1">
    <source>
        <dbReference type="EMBL" id="OHA86009.1"/>
    </source>
</evidence>
<name>A0A1G2SMZ3_9BACT</name>
<protein>
    <recommendedName>
        <fullName evidence="3">Peptidase C-terminal archaeal/bacterial domain-containing protein</fullName>
    </recommendedName>
</protein>
<reference evidence="1 2" key="1">
    <citation type="journal article" date="2016" name="Nat. Commun.">
        <title>Thousands of microbial genomes shed light on interconnected biogeochemical processes in an aquifer system.</title>
        <authorList>
            <person name="Anantharaman K."/>
            <person name="Brown C.T."/>
            <person name="Hug L.A."/>
            <person name="Sharon I."/>
            <person name="Castelle C.J."/>
            <person name="Probst A.J."/>
            <person name="Thomas B.C."/>
            <person name="Singh A."/>
            <person name="Wilkins M.J."/>
            <person name="Karaoz U."/>
            <person name="Brodie E.L."/>
            <person name="Williams K.H."/>
            <person name="Hubbard S.S."/>
            <person name="Banfield J.F."/>
        </authorList>
    </citation>
    <scope>NUCLEOTIDE SEQUENCE [LARGE SCALE GENOMIC DNA]</scope>
</reference>
<comment type="caution">
    <text evidence="1">The sequence shown here is derived from an EMBL/GenBank/DDBJ whole genome shotgun (WGS) entry which is preliminary data.</text>
</comment>